<organism evidence="3 4">
    <name type="scientific">Thermohalobacter berrensis</name>
    <dbReference type="NCBI Taxonomy" id="99594"/>
    <lineage>
        <taxon>Bacteria</taxon>
        <taxon>Bacillati</taxon>
        <taxon>Bacillota</taxon>
        <taxon>Tissierellia</taxon>
        <taxon>Tissierellales</taxon>
        <taxon>Thermohalobacteraceae</taxon>
        <taxon>Thermohalobacter</taxon>
    </lineage>
</organism>
<dbReference type="SUPFAM" id="SSF53756">
    <property type="entry name" value="UDP-Glycosyltransferase/glycogen phosphorylase"/>
    <property type="match status" value="1"/>
</dbReference>
<feature type="domain" description="Glycosyltransferase subfamily 4-like N-terminal" evidence="2">
    <location>
        <begin position="13"/>
        <end position="172"/>
    </location>
</feature>
<keyword evidence="3" id="KW-0808">Transferase</keyword>
<accession>A0A419SXW6</accession>
<dbReference type="InterPro" id="IPR028098">
    <property type="entry name" value="Glyco_trans_4-like_N"/>
</dbReference>
<proteinExistence type="predicted"/>
<sequence length="375" mass="43433">MKILHLISGGDTGGAKTHVLSLIKGLSNHVEVKLVCFIKDQFYMEGKELGIDIEVIEQEKRYDLSIIKKLEDKIKDENFDIIHCHGARANFIGMLLKRRVKKCFVTTVHSDYKLDFNDNIYKKFVYTPLNAIALKFFDYYIAISSNFKNMLIERGFDKEKIFTVYNGIDFNRPINITPKEEFLNKYDIDCKGKKIIGIMGRLDLVKNHETFIEAAGKLSEKRDDVIYLIAGEGPEKEKLISMTESLNIKDKVYFLGFVDEPYSFFNAIDINVLTSKSESFPYVILEGARLKKTVVSTNVGGIGDLIENDVNGYLFQVGNVDELVKYIEKILNDKNKMDKMGQRLHDIVKEKFSLERMALDHYKIYRKIVENRRYY</sequence>
<dbReference type="AlphaFoldDB" id="A0A419SXW6"/>
<dbReference type="Pfam" id="PF00534">
    <property type="entry name" value="Glycos_transf_1"/>
    <property type="match status" value="1"/>
</dbReference>
<protein>
    <submittedName>
        <fullName evidence="3">Glycosyl transferase family 1</fullName>
    </submittedName>
</protein>
<keyword evidence="4" id="KW-1185">Reference proteome</keyword>
<feature type="domain" description="Glycosyl transferase family 1" evidence="1">
    <location>
        <begin position="191"/>
        <end position="342"/>
    </location>
</feature>
<name>A0A419SXW6_9FIRM</name>
<evidence type="ECO:0000259" key="2">
    <source>
        <dbReference type="Pfam" id="PF13439"/>
    </source>
</evidence>
<dbReference type="PANTHER" id="PTHR12526:SF638">
    <property type="entry name" value="SPORE COAT PROTEIN SA"/>
    <property type="match status" value="1"/>
</dbReference>
<evidence type="ECO:0000313" key="3">
    <source>
        <dbReference type="EMBL" id="RKD30074.1"/>
    </source>
</evidence>
<dbReference type="Pfam" id="PF13439">
    <property type="entry name" value="Glyco_transf_4"/>
    <property type="match status" value="1"/>
</dbReference>
<dbReference type="Gene3D" id="3.40.50.2000">
    <property type="entry name" value="Glycogen Phosphorylase B"/>
    <property type="match status" value="2"/>
</dbReference>
<dbReference type="InterPro" id="IPR001296">
    <property type="entry name" value="Glyco_trans_1"/>
</dbReference>
<dbReference type="Proteomes" id="UP000284177">
    <property type="component" value="Unassembled WGS sequence"/>
</dbReference>
<evidence type="ECO:0000259" key="1">
    <source>
        <dbReference type="Pfam" id="PF00534"/>
    </source>
</evidence>
<evidence type="ECO:0000313" key="4">
    <source>
        <dbReference type="Proteomes" id="UP000284177"/>
    </source>
</evidence>
<dbReference type="RefSeq" id="WP_120170361.1">
    <property type="nucleotide sequence ID" value="NZ_MCIB01000036.1"/>
</dbReference>
<dbReference type="PANTHER" id="PTHR12526">
    <property type="entry name" value="GLYCOSYLTRANSFERASE"/>
    <property type="match status" value="1"/>
</dbReference>
<comment type="caution">
    <text evidence="3">The sequence shown here is derived from an EMBL/GenBank/DDBJ whole genome shotgun (WGS) entry which is preliminary data.</text>
</comment>
<reference evidence="3 4" key="1">
    <citation type="submission" date="2016-08" db="EMBL/GenBank/DDBJ databases">
        <title>Novel Firmicutes and Novel Genomes.</title>
        <authorList>
            <person name="Poppleton D.I."/>
            <person name="Gribaldo S."/>
        </authorList>
    </citation>
    <scope>NUCLEOTIDE SEQUENCE [LARGE SCALE GENOMIC DNA]</scope>
    <source>
        <strain evidence="3 4">CTT3</strain>
    </source>
</reference>
<gene>
    <name evidence="3" type="ORF">BET03_05050</name>
</gene>
<dbReference type="CDD" id="cd03801">
    <property type="entry name" value="GT4_PimA-like"/>
    <property type="match status" value="1"/>
</dbReference>
<dbReference type="OrthoDB" id="3199616at2"/>
<dbReference type="GO" id="GO:0016757">
    <property type="term" value="F:glycosyltransferase activity"/>
    <property type="evidence" value="ECO:0007669"/>
    <property type="project" value="InterPro"/>
</dbReference>
<dbReference type="EMBL" id="MCIB01000036">
    <property type="protein sequence ID" value="RKD30074.1"/>
    <property type="molecule type" value="Genomic_DNA"/>
</dbReference>